<gene>
    <name evidence="1" type="ORF">AQ619_17665</name>
</gene>
<evidence type="ECO:0008006" key="3">
    <source>
        <dbReference type="Google" id="ProtNLM"/>
    </source>
</evidence>
<reference evidence="1 2" key="1">
    <citation type="submission" date="2015-10" db="EMBL/GenBank/DDBJ databases">
        <title>Conservation of the essential genome among Caulobacter and Brevundimonas species.</title>
        <authorList>
            <person name="Scott D."/>
            <person name="Ely B."/>
        </authorList>
    </citation>
    <scope>NUCLEOTIDE SEQUENCE [LARGE SCALE GENOMIC DNA]</scope>
    <source>
        <strain evidence="1 2">CB4</strain>
    </source>
</reference>
<dbReference type="PIRSF" id="PIRSF028291">
    <property type="entry name" value="UCP028291"/>
    <property type="match status" value="1"/>
</dbReference>
<dbReference type="InterPro" id="IPR014543">
    <property type="entry name" value="UCP028291"/>
</dbReference>
<dbReference type="Pfam" id="PF09981">
    <property type="entry name" value="DUF2218"/>
    <property type="match status" value="1"/>
</dbReference>
<proteinExistence type="predicted"/>
<keyword evidence="2" id="KW-1185">Reference proteome</keyword>
<evidence type="ECO:0000313" key="1">
    <source>
        <dbReference type="EMBL" id="ALL15399.1"/>
    </source>
</evidence>
<sequence length="112" mass="12691">MQSHARLTTDKAARYMTQLARHWGHRFVVTFDETTARIPLPSGDCRMVADETGLDITVETSGREGLARLEEVVADHLLRFAFREDVETLGWTRAREAGRIDPQRVRLGQGRG</sequence>
<protein>
    <recommendedName>
        <fullName evidence="3">2,4-dihydroxyhept-2-ene-1,7-dioic acid aldolase</fullName>
    </recommendedName>
</protein>
<organism evidence="1 2">
    <name type="scientific">Caulobacter henricii</name>
    <dbReference type="NCBI Taxonomy" id="69395"/>
    <lineage>
        <taxon>Bacteria</taxon>
        <taxon>Pseudomonadati</taxon>
        <taxon>Pseudomonadota</taxon>
        <taxon>Alphaproteobacteria</taxon>
        <taxon>Caulobacterales</taxon>
        <taxon>Caulobacteraceae</taxon>
        <taxon>Caulobacter</taxon>
    </lineage>
</organism>
<dbReference type="EMBL" id="CP013002">
    <property type="protein sequence ID" value="ALL15399.1"/>
    <property type="molecule type" value="Genomic_DNA"/>
</dbReference>
<name>A0A0P0P4G8_9CAUL</name>
<accession>A0A0P0P4G8</accession>
<dbReference type="OrthoDB" id="9806511at2"/>
<evidence type="ECO:0000313" key="2">
    <source>
        <dbReference type="Proteomes" id="UP000056905"/>
    </source>
</evidence>
<dbReference type="Gene3D" id="3.30.310.50">
    <property type="entry name" value="Alpha-D-phosphohexomutase, C-terminal domain"/>
    <property type="match status" value="1"/>
</dbReference>
<dbReference type="AlphaFoldDB" id="A0A0P0P4G8"/>
<dbReference type="Proteomes" id="UP000056905">
    <property type="component" value="Chromosome"/>
</dbReference>
<dbReference type="STRING" id="69395.AQ619_17665"/>
<dbReference type="KEGG" id="chq:AQ619_17665"/>